<feature type="region of interest" description="Disordered" evidence="1">
    <location>
        <begin position="1980"/>
        <end position="2140"/>
    </location>
</feature>
<feature type="compositionally biased region" description="Basic and acidic residues" evidence="1">
    <location>
        <begin position="1207"/>
        <end position="1244"/>
    </location>
</feature>
<feature type="region of interest" description="Disordered" evidence="1">
    <location>
        <begin position="246"/>
        <end position="265"/>
    </location>
</feature>
<feature type="compositionally biased region" description="Polar residues" evidence="1">
    <location>
        <begin position="1056"/>
        <end position="1069"/>
    </location>
</feature>
<feature type="compositionally biased region" description="Basic and acidic residues" evidence="1">
    <location>
        <begin position="1594"/>
        <end position="1624"/>
    </location>
</feature>
<feature type="compositionally biased region" description="Basic and acidic residues" evidence="1">
    <location>
        <begin position="1980"/>
        <end position="1993"/>
    </location>
</feature>
<feature type="region of interest" description="Disordered" evidence="1">
    <location>
        <begin position="1278"/>
        <end position="1404"/>
    </location>
</feature>
<feature type="compositionally biased region" description="Acidic residues" evidence="1">
    <location>
        <begin position="1285"/>
        <end position="1299"/>
    </location>
</feature>
<feature type="compositionally biased region" description="Basic and acidic residues" evidence="1">
    <location>
        <begin position="1167"/>
        <end position="1201"/>
    </location>
</feature>
<keyword evidence="3" id="KW-1185">Reference proteome</keyword>
<dbReference type="EMBL" id="JAEFBK010000012">
    <property type="protein sequence ID" value="KAG7544000.1"/>
    <property type="molecule type" value="Genomic_DNA"/>
</dbReference>
<feature type="compositionally biased region" description="Basic and acidic residues" evidence="1">
    <location>
        <begin position="1422"/>
        <end position="1439"/>
    </location>
</feature>
<feature type="compositionally biased region" description="Basic and acidic residues" evidence="1">
    <location>
        <begin position="1371"/>
        <end position="1391"/>
    </location>
</feature>
<feature type="compositionally biased region" description="Basic and acidic residues" evidence="1">
    <location>
        <begin position="1668"/>
        <end position="1687"/>
    </location>
</feature>
<feature type="region of interest" description="Disordered" evidence="1">
    <location>
        <begin position="392"/>
        <end position="498"/>
    </location>
</feature>
<proteinExistence type="predicted"/>
<feature type="compositionally biased region" description="Basic and acidic residues" evidence="1">
    <location>
        <begin position="336"/>
        <end position="361"/>
    </location>
</feature>
<feature type="compositionally biased region" description="Basic and acidic residues" evidence="1">
    <location>
        <begin position="1881"/>
        <end position="1894"/>
    </location>
</feature>
<feature type="compositionally biased region" description="Basic and acidic residues" evidence="1">
    <location>
        <begin position="1304"/>
        <end position="1327"/>
    </location>
</feature>
<reference evidence="2 3" key="1">
    <citation type="submission" date="2020-12" db="EMBL/GenBank/DDBJ databases">
        <title>Concerted genomic and epigenomic changes stabilize Arabidopsis allopolyploids.</title>
        <authorList>
            <person name="Chen Z."/>
        </authorList>
    </citation>
    <scope>NUCLEOTIDE SEQUENCE [LARGE SCALE GENOMIC DNA]</scope>
    <source>
        <strain evidence="2">Allo738</strain>
        <tissue evidence="2">Leaf</tissue>
    </source>
</reference>
<comment type="caution">
    <text evidence="2">The sequence shown here is derived from an EMBL/GenBank/DDBJ whole genome shotgun (WGS) entry which is preliminary data.</text>
</comment>
<feature type="compositionally biased region" description="Basic and acidic residues" evidence="1">
    <location>
        <begin position="2291"/>
        <end position="2308"/>
    </location>
</feature>
<dbReference type="PANTHER" id="PTHR35511">
    <property type="entry name" value="A-KINASE ANCHOR-LIKE PROTEIN"/>
    <property type="match status" value="1"/>
</dbReference>
<accession>A0A8T1YDK0</accession>
<feature type="compositionally biased region" description="Basic and acidic residues" evidence="1">
    <location>
        <begin position="1722"/>
        <end position="1748"/>
    </location>
</feature>
<feature type="region of interest" description="Disordered" evidence="1">
    <location>
        <begin position="1416"/>
        <end position="1638"/>
    </location>
</feature>
<feature type="region of interest" description="Disordered" evidence="1">
    <location>
        <begin position="297"/>
        <end position="370"/>
    </location>
</feature>
<dbReference type="Proteomes" id="UP000694240">
    <property type="component" value="Chromosome 12"/>
</dbReference>
<sequence>METGVVTIQEPVSTKAEVGEAPAGVILDKSSLEVHNINLSTVLDDEITSGDRRNDIVTGEADVVNGSGNKETEELEHEKGEVTKTISVVDDRQIVNDDQDSFFIHEPQSFNKTKEDENIILSDVTLEKKKEDDITGKPEEVSVEKPVIEEDQTKTKHSLEQEEDTSNISKDREEIPIKTDEVKEETDSRTVETSVNGTEAEHQATVSVEEISRNGDNIVNETVPEDQTATDGEPLHVVDNTKTVLEVNKEEEEEAEPLYKTVVDDANTTNNEETTAHESIILKGDNHQEEYAEPVEAINNSDDAEQSSREVTVDKEKQEDITQKTEEVQESPRVIETPRKETEEVMDKISKDTEEHEHLLVRDVPVPQGDTLVTEAETADTSTVQEAEILKTNITEKEAVHSAIGGEEEGQETKENTKPSKDLKDDKEQEESETVKTIISSDEVRSSDVQGEVFGEHSEPCSSEIKDGREESIQVKSEETAPEKETAADGESVHGTTQRVLLEAEKEEDKEEIKIDEEPKLNEIEKVETETVKTIVEDPEIVNNVETTVHESESLKENAEPLEAVKNSDDQEKISREVIVDREKEEDITPKTEEIQERPSVIETSKIQGEDIESKASLELKEEVDHSSKDTEEHEQVLERDVPQCETLEAESVETKEDTKPSLDLKEDKEKEETETVKTAFSSDEVRSDVQEVVIDEHKDESHGREESVEVKSQETVQDEYIAEKHEDLLDVPSTESEKYQDNEPETALVSNTESYEKFEESPSDFALNVDKDELNDEKINVDQVDGTQITEEQKGLDSNGAEAEQIDRNRTDETEEIPVAKLVALPDVESVEQMQKPTLESPSEVSEESTVDAKIEEKPEEEVTESIELGEIVQEERSVTDLTPLQEESFLPNEKKEETKLEKYEPTNEEVKYDEVIEVSSASPSKTLESETVVEAEEIKNITENDEEQAADKIQKTIETVETVESHSSLPSSSEEQELFEKIEDEKAEEKPMVQIKSEDDATKSHERQEEFSKDVETKETTVVQAEQTRDIEPSLTEKCSMDQSQPEEQEKELSGNSENVVNETYASHSVEAAEEETATNGESLHDVETTKSVLLEVQKEEEEAEIKTDSEPRLDAIEKEEIETVKTVVEDAKIDKNEEATVHESESLKGDDHQGEIAESVEAIKNSDDAEKILSEVTGDREKEENIAQKAEEVEESPRVIEIPKIQEEDIESKTSLELKEEVDQSSKDTEEPEHVLERDIPQCETETLEAEALDTSTVQEAAILKTLETNIIETEAVHSEMDGSEEGQETQEDTETSLDLKVGKEQKEAETVKTVFSDEVRPSDQVDVQAEEFGEHTEPCSSEIKDESQGREESVEVNSKEMVQSVSSEEKDVNLLDIRSEESEKYQENEPDTSLVLKTESGDKFEEIPSVVESAGLDETTHNRTLVDVESVEKQSIEIPSELSEETSKTEDEKIKHKPKEEVTLHQEFQDEGSNRLETKEETVSVPGEQAQEEESCLLNEQENERKWQKEEVEKEPTKEEVSNDQKSPVEEISDEVIQDSSASPSEGPKDETVAEAETIGEEQVAGKIQESFETVETVETHNSLPSSSEDQEHGTVSEKTDDEKVKDAEPTGDTSEKGLEISETTPLSLSSVDHKEDVKALDKEIHVSSVALPLDEQEMVASTEKGETKANEMEDDKLDEHVDSSTSPMLSEKNDDETQTAEAEKEDEEITVSSSKTSELETPKPEESKEDKSQEIAETIKEIEASDQTLPIETSHADNTLSSELVSEQDDQTPKQVVEIHEEEPKEAHEVEATSDRNLPVEITPSSHLVSELDDQTLKQVDEIHEEETKEEHKLQAEEILPTEIIPRESSDEALASILASKEDGHVALQEDNCADGVRETKDIQEERSVFVETEESEGETKPKEPEDEIRDEHVETPTSPIILEENDTETLIAEAKKGNEDINETERTVALESSSTSKKSENVCIKQKEFVNHEAPKLEETKEEKSQEIPETAKAIETTIDQTPSLVSDKDDQTPKELEEILEEETKETHKVQAEPILSTETVPRESFIEAPVSMLASGEDEPVTQQEGDYAGNTQEEPHVSVETKPKESEAEGIEKSDDQVEDESTKKTDVEVAELAEDNPTEEAEHRDETYSTLPVVGILTQLQTTLETERAIDDSASSGENSVKEPTDQEQKKSDVEVESNEKDSATGVIEANMLQHDESGETEKVQEESGLAGISLPIEEISLQEEHKEEVKVQDGISREFEVDVEKKLQEETREIADYKEEIPEVLPGEKVAIQSSALPSKELEHVNSAEKQEEREPQQDVNALTSEKQKETHETVKDKIVDNIDEKKNEEVQDEKLQGLSATGDIEEIFSSEVKKDKEDVSEIGVGHDVVTPEVEKEEEPHSVLGNVEEINESVTSEKQITDPVGVIKKASEAEHVSHEETQAISDDTKSNNGRDFPTEQAPKDQSDEVSADEFFTKEAVGEQLQVPSSTVLDDFQENSNTEAVTNLADRDLSVQNPSELIQSHQSPIEETSFEVEKAQEDKNEETVDVLITNVQVKDQPKDDFEAPAKEKEISEQEQKSNDLTDVQEDIGTYVKVQVPDDKLGDVDAIKDGVTVEEKNNTSENIDHEPAKEIDQEESKQTDTVKEEIKEQEKEINQESFNNVKKTEDAIDKRQPEIPGIESLSSVSKTQDKSEQKNEVPNQQTREITNEVPKLENPKIAEELQKKDGESENTKDLFSEVKETEPTLKEPARKSLSDHIQKVKETNKIEDATTEPHVEEEPKTEEDENDDEDHEHKDDKTSPDSIVMVEAKDTISNIKTHKKSHGILSGVGSKVKHSISKVKKVLTGKSSHTTKPSSPK</sequence>
<feature type="compositionally biased region" description="Basic and acidic residues" evidence="1">
    <location>
        <begin position="1782"/>
        <end position="1799"/>
    </location>
</feature>
<feature type="compositionally biased region" description="Polar residues" evidence="1">
    <location>
        <begin position="2509"/>
        <end position="2520"/>
    </location>
</feature>
<feature type="compositionally biased region" description="Basic and acidic residues" evidence="1">
    <location>
        <begin position="2013"/>
        <end position="2024"/>
    </location>
</feature>
<organism evidence="2 3">
    <name type="scientific">Arabidopsis thaliana x Arabidopsis arenosa</name>
    <dbReference type="NCBI Taxonomy" id="1240361"/>
    <lineage>
        <taxon>Eukaryota</taxon>
        <taxon>Viridiplantae</taxon>
        <taxon>Streptophyta</taxon>
        <taxon>Embryophyta</taxon>
        <taxon>Tracheophyta</taxon>
        <taxon>Spermatophyta</taxon>
        <taxon>Magnoliopsida</taxon>
        <taxon>eudicotyledons</taxon>
        <taxon>Gunneridae</taxon>
        <taxon>Pentapetalae</taxon>
        <taxon>rosids</taxon>
        <taxon>malvids</taxon>
        <taxon>Brassicales</taxon>
        <taxon>Brassicaceae</taxon>
        <taxon>Camelineae</taxon>
        <taxon>Arabidopsis</taxon>
    </lineage>
</organism>
<feature type="region of interest" description="Disordered" evidence="1">
    <location>
        <begin position="2598"/>
        <end position="2850"/>
    </location>
</feature>
<feature type="compositionally biased region" description="Basic and acidic residues" evidence="1">
    <location>
        <begin position="548"/>
        <end position="559"/>
    </location>
</feature>
<feature type="compositionally biased region" description="Basic and acidic residues" evidence="1">
    <location>
        <begin position="306"/>
        <end position="327"/>
    </location>
</feature>
<feature type="compositionally biased region" description="Basic and acidic residues" evidence="1">
    <location>
        <begin position="1336"/>
        <end position="1357"/>
    </location>
</feature>
<feature type="region of interest" description="Disordered" evidence="1">
    <location>
        <begin position="1876"/>
        <end position="1966"/>
    </location>
</feature>
<feature type="compositionally biased region" description="Basic and acidic residues" evidence="1">
    <location>
        <begin position="1506"/>
        <end position="1533"/>
    </location>
</feature>
<feature type="compositionally biased region" description="Basic and acidic residues" evidence="1">
    <location>
        <begin position="1107"/>
        <end position="1117"/>
    </location>
</feature>
<feature type="compositionally biased region" description="Basic and acidic residues" evidence="1">
    <location>
        <begin position="169"/>
        <end position="190"/>
    </location>
</feature>
<feature type="compositionally biased region" description="Basic and acidic residues" evidence="1">
    <location>
        <begin position="2703"/>
        <end position="2771"/>
    </location>
</feature>
<feature type="compositionally biased region" description="Basic and acidic residues" evidence="1">
    <location>
        <begin position="411"/>
        <end position="427"/>
    </location>
</feature>
<feature type="compositionally biased region" description="Basic and acidic residues" evidence="1">
    <location>
        <begin position="2082"/>
        <end position="2117"/>
    </location>
</feature>
<feature type="compositionally biased region" description="Basic and acidic residues" evidence="1">
    <location>
        <begin position="1903"/>
        <end position="1920"/>
    </location>
</feature>
<feature type="region of interest" description="Disordered" evidence="1">
    <location>
        <begin position="1138"/>
        <end position="1157"/>
    </location>
</feature>
<feature type="compositionally biased region" description="Basic and acidic residues" evidence="1">
    <location>
        <begin position="2598"/>
        <end position="2647"/>
    </location>
</feature>
<evidence type="ECO:0000313" key="3">
    <source>
        <dbReference type="Proteomes" id="UP000694240"/>
    </source>
</evidence>
<feature type="region of interest" description="Disordered" evidence="1">
    <location>
        <begin position="2285"/>
        <end position="2350"/>
    </location>
</feature>
<feature type="compositionally biased region" description="Basic and acidic residues" evidence="1">
    <location>
        <begin position="1939"/>
        <end position="1954"/>
    </location>
</feature>
<feature type="region of interest" description="Disordered" evidence="1">
    <location>
        <begin position="730"/>
        <end position="820"/>
    </location>
</feature>
<feature type="region of interest" description="Disordered" evidence="1">
    <location>
        <begin position="2364"/>
        <end position="2463"/>
    </location>
</feature>
<protein>
    <submittedName>
        <fullName evidence="2">Uncharacterized protein</fullName>
    </submittedName>
</protein>
<feature type="compositionally biased region" description="Basic and acidic residues" evidence="1">
    <location>
        <begin position="2420"/>
        <end position="2440"/>
    </location>
</feature>
<gene>
    <name evidence="2" type="ORF">ISN45_Aa07g038760</name>
</gene>
<feature type="compositionally biased region" description="Basic and acidic residues" evidence="1">
    <location>
        <begin position="608"/>
        <end position="643"/>
    </location>
</feature>
<feature type="compositionally biased region" description="Basic and acidic residues" evidence="1">
    <location>
        <begin position="1820"/>
        <end position="1841"/>
    </location>
</feature>
<name>A0A8T1YDK0_9BRAS</name>
<feature type="region of interest" description="Disordered" evidence="1">
    <location>
        <begin position="1164"/>
        <end position="1245"/>
    </location>
</feature>
<feature type="compositionally biased region" description="Basic and acidic residues" evidence="1">
    <location>
        <begin position="1449"/>
        <end position="1486"/>
    </location>
</feature>
<feature type="compositionally biased region" description="Basic and acidic residues" evidence="1">
    <location>
        <begin position="2170"/>
        <end position="2193"/>
    </location>
</feature>
<feature type="compositionally biased region" description="Basic and acidic residues" evidence="1">
    <location>
        <begin position="2317"/>
        <end position="2347"/>
    </location>
</feature>
<dbReference type="PANTHER" id="PTHR35511:SF2">
    <property type="entry name" value="A-KINASE ANCHOR-LIKE PROTEIN"/>
    <property type="match status" value="1"/>
</dbReference>
<feature type="compositionally biased region" description="Basic and acidic residues" evidence="1">
    <location>
        <begin position="2204"/>
        <end position="2216"/>
    </location>
</feature>
<feature type="region of interest" description="Disordered" evidence="1">
    <location>
        <begin position="962"/>
        <end position="1117"/>
    </location>
</feature>
<feature type="region of interest" description="Disordered" evidence="1">
    <location>
        <begin position="832"/>
        <end position="908"/>
    </location>
</feature>
<feature type="compositionally biased region" description="Basic residues" evidence="1">
    <location>
        <begin position="2824"/>
        <end position="2836"/>
    </location>
</feature>
<feature type="compositionally biased region" description="Basic and acidic residues" evidence="1">
    <location>
        <begin position="2525"/>
        <end position="2536"/>
    </location>
</feature>
<feature type="region of interest" description="Disordered" evidence="1">
    <location>
        <begin position="2509"/>
        <end position="2578"/>
    </location>
</feature>
<feature type="compositionally biased region" description="Basic and acidic residues" evidence="1">
    <location>
        <begin position="566"/>
        <end position="597"/>
    </location>
</feature>
<feature type="compositionally biased region" description="Polar residues" evidence="1">
    <location>
        <begin position="1750"/>
        <end position="1770"/>
    </location>
</feature>
<feature type="compositionally biased region" description="Basic and acidic residues" evidence="1">
    <location>
        <begin position="980"/>
        <end position="1021"/>
    </location>
</feature>
<feature type="compositionally biased region" description="Acidic residues" evidence="1">
    <location>
        <begin position="1698"/>
        <end position="1714"/>
    </location>
</feature>
<feature type="compositionally biased region" description="Basic and acidic residues" evidence="1">
    <location>
        <begin position="684"/>
        <end position="713"/>
    </location>
</feature>
<feature type="compositionally biased region" description="Basic and acidic residues" evidence="1">
    <location>
        <begin position="129"/>
        <end position="160"/>
    </location>
</feature>
<feature type="region of interest" description="Disordered" evidence="1">
    <location>
        <begin position="2154"/>
        <end position="2221"/>
    </location>
</feature>
<feature type="compositionally biased region" description="Acidic residues" evidence="1">
    <location>
        <begin position="2118"/>
        <end position="2129"/>
    </location>
</feature>
<feature type="compositionally biased region" description="Basic and acidic residues" evidence="1">
    <location>
        <begin position="454"/>
        <end position="487"/>
    </location>
</feature>
<feature type="compositionally biased region" description="Basic and acidic residues" evidence="1">
    <location>
        <begin position="894"/>
        <end position="908"/>
    </location>
</feature>
<feature type="compositionally biased region" description="Basic and acidic residues" evidence="1">
    <location>
        <begin position="2655"/>
        <end position="2666"/>
    </location>
</feature>
<feature type="compositionally biased region" description="Basic and acidic residues" evidence="1">
    <location>
        <begin position="653"/>
        <end position="676"/>
    </location>
</feature>
<feature type="region of interest" description="Disordered" evidence="1">
    <location>
        <begin position="129"/>
        <end position="218"/>
    </location>
</feature>
<feature type="compositionally biased region" description="Polar residues" evidence="1">
    <location>
        <begin position="1626"/>
        <end position="1635"/>
    </location>
</feature>
<evidence type="ECO:0000256" key="1">
    <source>
        <dbReference type="SAM" id="MobiDB-lite"/>
    </source>
</evidence>
<feature type="region of interest" description="Disordered" evidence="1">
    <location>
        <begin position="1652"/>
        <end position="1852"/>
    </location>
</feature>
<feature type="region of interest" description="Disordered" evidence="1">
    <location>
        <begin position="543"/>
        <end position="717"/>
    </location>
</feature>
<feature type="compositionally biased region" description="Low complexity" evidence="1">
    <location>
        <begin position="2839"/>
        <end position="2850"/>
    </location>
</feature>
<feature type="compositionally biased region" description="Polar residues" evidence="1">
    <location>
        <begin position="2069"/>
        <end position="2081"/>
    </location>
</feature>
<evidence type="ECO:0000313" key="2">
    <source>
        <dbReference type="EMBL" id="KAG7544000.1"/>
    </source>
</evidence>
<feature type="compositionally biased region" description="Basic and acidic residues" evidence="1">
    <location>
        <begin position="2549"/>
        <end position="2573"/>
    </location>
</feature>
<feature type="compositionally biased region" description="Acidic residues" evidence="1">
    <location>
        <begin position="2772"/>
        <end position="2783"/>
    </location>
</feature>
<feature type="compositionally biased region" description="Basic and acidic residues" evidence="1">
    <location>
        <begin position="770"/>
        <end position="781"/>
    </location>
</feature>